<sequence length="1140" mass="129745">MTYKDEEKSKPSSIDYNVFIGSISKILFRFHIYNFLHTTLEHAILTSPVFQLDNGTICIQMLIGLCVECDADVVLLDTTYYETIEIMTAKGSSKATSHGLPMWQSVQIKKNHSTISTFKNVIIQVIPKLNTPSSNPLWAIANVRQCPTNESLRWSVMNNNEDREKEKSYYFWPKATCQKLFYDDHTVVNSVSDAKLDMKPDDVDCPEGKIGPQCLVSCESHLISSNDCKETAICYKDGCTCPPGFLGNTCFQSCKSNTYGYGCRKKCGACRDKTSIAVRAPCNKITGMCNDGCQNLYIPPLCQLKIDKLNAPAITSTTSTSIQAIIPMIWKDEYKEITIFYSCILKGQGKYIQQQWKTIFPNTTELIGYFENLAPGTTYQIRCGINVAGSEIFSDWQNAETNCNPAQGFNVKSEETSIIIDWQINADQLYSCPANWYYLIVRNMDTGEQIFNESAMSFPYILSQLTSYTFFNITILHKSDKLLSQQIRTLESVPSKVLHLQEKIILPNTLNLIWRPPDQPNGEIVGYEIILKIKQYHGCKKLNLTTPENHITTISSKITTITIPDLHPYASYDVQVTAYNSRYKSMAAGISFDTGSSEIPTEVFGPVTVQGWKLSWRPPEDCTTISGLLFAKIKIRGISDAVKDFYEIKQTLFDFYDLDTIKPILHGVERYMATIYVIRGYSSPENVFAYQEYEFETPPRAPPKIVNLDVVEIDTRQTPATIHLRWQSPLPPLNGKLRNYAIQLYHRIIEIQPNKFCDLWDNYICTIIQKVSRTSEEIRVLSYNMNVTEPSLPVFVTEEMLSNTTPDAPGNCTFTINNNSIVDLKWHHPWRTGEHLKSFRIEIVEISSNLRKEWSALQSSQSKMHEYPVTHYLRNYSERLYLLPSTQYIIHIQAVTIANKSSSIKYVEIRTPSTIAFDGDLEVVHKSNSTISLNIPPVFNDTHESRMHVIVKGPHPCEQYSEVPEDLRLHAGVKIYDVAWQAAEVSTNEFAGKVFMVGDNRTYGSTRNCPLKLEELYEIVIIVTEESSPRKPITLASICIGEVPNYHQVWFILIILFLVVISASCFYFYYRRKRQKSSKQTNNEIVLFQNVENYGRETMSAKSKQNVSTACDRQSLTICPEASLIVIGTDEEERTMSPSI</sequence>
<dbReference type="Gene3D" id="2.170.300.10">
    <property type="entry name" value="Tie2 ligand-binding domain superfamily"/>
    <property type="match status" value="1"/>
</dbReference>
<evidence type="ECO:0000313" key="6">
    <source>
        <dbReference type="Proteomes" id="UP001497644"/>
    </source>
</evidence>
<dbReference type="Pfam" id="PF00041">
    <property type="entry name" value="fn3"/>
    <property type="match status" value="2"/>
</dbReference>
<feature type="domain" description="Fibronectin type-III" evidence="4">
    <location>
        <begin position="493"/>
        <end position="600"/>
    </location>
</feature>
<keyword evidence="3" id="KW-0472">Membrane</keyword>
<dbReference type="CDD" id="cd00063">
    <property type="entry name" value="FN3"/>
    <property type="match status" value="2"/>
</dbReference>
<keyword evidence="2" id="KW-1015">Disulfide bond</keyword>
<accession>A0AAV2NJP1</accession>
<dbReference type="Proteomes" id="UP001497644">
    <property type="component" value="Chromosome 2"/>
</dbReference>
<dbReference type="InterPro" id="IPR036116">
    <property type="entry name" value="FN3_sf"/>
</dbReference>
<evidence type="ECO:0000256" key="2">
    <source>
        <dbReference type="ARBA" id="ARBA00023157"/>
    </source>
</evidence>
<dbReference type="CDD" id="cd19941">
    <property type="entry name" value="TIL"/>
    <property type="match status" value="1"/>
</dbReference>
<dbReference type="AlphaFoldDB" id="A0AAV2NJP1"/>
<keyword evidence="3" id="KW-1133">Transmembrane helix</keyword>
<feature type="transmembrane region" description="Helical" evidence="3">
    <location>
        <begin position="1049"/>
        <end position="1070"/>
    </location>
</feature>
<dbReference type="SMART" id="SM00060">
    <property type="entry name" value="FN3"/>
    <property type="match status" value="3"/>
</dbReference>
<dbReference type="PANTHER" id="PTHR24051">
    <property type="entry name" value="SUSHI DOMAIN-CONTAINING PROTEIN 1"/>
    <property type="match status" value="1"/>
</dbReference>
<dbReference type="InterPro" id="IPR003961">
    <property type="entry name" value="FN3_dom"/>
</dbReference>
<reference evidence="5" key="1">
    <citation type="submission" date="2024-04" db="EMBL/GenBank/DDBJ databases">
        <authorList>
            <consortium name="Molecular Ecology Group"/>
        </authorList>
    </citation>
    <scope>NUCLEOTIDE SEQUENCE</scope>
</reference>
<organism evidence="5 6">
    <name type="scientific">Lasius platythorax</name>
    <dbReference type="NCBI Taxonomy" id="488582"/>
    <lineage>
        <taxon>Eukaryota</taxon>
        <taxon>Metazoa</taxon>
        <taxon>Ecdysozoa</taxon>
        <taxon>Arthropoda</taxon>
        <taxon>Hexapoda</taxon>
        <taxon>Insecta</taxon>
        <taxon>Pterygota</taxon>
        <taxon>Neoptera</taxon>
        <taxon>Endopterygota</taxon>
        <taxon>Hymenoptera</taxon>
        <taxon>Apocrita</taxon>
        <taxon>Aculeata</taxon>
        <taxon>Formicoidea</taxon>
        <taxon>Formicidae</taxon>
        <taxon>Formicinae</taxon>
        <taxon>Lasius</taxon>
        <taxon>Lasius</taxon>
    </lineage>
</organism>
<dbReference type="EMBL" id="OZ034825">
    <property type="protein sequence ID" value="CAL1680481.1"/>
    <property type="molecule type" value="Genomic_DNA"/>
</dbReference>
<keyword evidence="3" id="KW-0812">Transmembrane</keyword>
<gene>
    <name evidence="5" type="ORF">LPLAT_LOCUS6489</name>
</gene>
<dbReference type="Gene3D" id="2.60.40.10">
    <property type="entry name" value="Immunoglobulins"/>
    <property type="match status" value="2"/>
</dbReference>
<dbReference type="SUPFAM" id="SSF49265">
    <property type="entry name" value="Fibronectin type III"/>
    <property type="match status" value="2"/>
</dbReference>
<evidence type="ECO:0000256" key="1">
    <source>
        <dbReference type="ARBA" id="ARBA00022737"/>
    </source>
</evidence>
<protein>
    <recommendedName>
        <fullName evidence="4">Fibronectin type-III domain-containing protein</fullName>
    </recommendedName>
</protein>
<dbReference type="PROSITE" id="PS50853">
    <property type="entry name" value="FN3"/>
    <property type="match status" value="1"/>
</dbReference>
<evidence type="ECO:0000313" key="5">
    <source>
        <dbReference type="EMBL" id="CAL1680481.1"/>
    </source>
</evidence>
<proteinExistence type="predicted"/>
<dbReference type="PANTHER" id="PTHR24051:SF9">
    <property type="entry name" value="FIBRONECTIN TYPE-III DOMAIN-CONTAINING PROTEIN"/>
    <property type="match status" value="1"/>
</dbReference>
<keyword evidence="6" id="KW-1185">Reference proteome</keyword>
<dbReference type="InterPro" id="IPR051622">
    <property type="entry name" value="R-tyr_protein_phosphatases"/>
</dbReference>
<evidence type="ECO:0000259" key="4">
    <source>
        <dbReference type="PROSITE" id="PS50853"/>
    </source>
</evidence>
<evidence type="ECO:0000256" key="3">
    <source>
        <dbReference type="SAM" id="Phobius"/>
    </source>
</evidence>
<dbReference type="InterPro" id="IPR013783">
    <property type="entry name" value="Ig-like_fold"/>
</dbReference>
<name>A0AAV2NJP1_9HYME</name>
<keyword evidence="1" id="KW-0677">Repeat</keyword>